<protein>
    <recommendedName>
        <fullName evidence="6">Amine oxidase</fullName>
        <ecNumber evidence="6">1.4.3.-</ecNumber>
    </recommendedName>
</protein>
<name>A0A2P7ZZT6_9PEZI</name>
<evidence type="ECO:0000256" key="4">
    <source>
        <dbReference type="ARBA" id="ARBA00048448"/>
    </source>
</evidence>
<evidence type="ECO:0000256" key="3">
    <source>
        <dbReference type="ARBA" id="ARBA00023002"/>
    </source>
</evidence>
<comment type="caution">
    <text evidence="8">The sequence shown here is derived from an EMBL/GenBank/DDBJ whole genome shotgun (WGS) entry which is preliminary data.</text>
</comment>
<feature type="binding site" evidence="5">
    <location>
        <position position="15"/>
    </location>
    <ligand>
        <name>FAD</name>
        <dbReference type="ChEBI" id="CHEBI:57692"/>
    </ligand>
</feature>
<dbReference type="Pfam" id="PF01593">
    <property type="entry name" value="Amino_oxidase"/>
    <property type="match status" value="1"/>
</dbReference>
<gene>
    <name evidence="8" type="ORF">B9Z65_7545</name>
</gene>
<dbReference type="OrthoDB" id="5046242at2759"/>
<dbReference type="InterPro" id="IPR001613">
    <property type="entry name" value="Flavin_amine_oxidase"/>
</dbReference>
<feature type="binding site" evidence="5">
    <location>
        <position position="237"/>
    </location>
    <ligand>
        <name>FAD</name>
        <dbReference type="ChEBI" id="CHEBI:57692"/>
    </ligand>
</feature>
<dbReference type="GO" id="GO:0097621">
    <property type="term" value="F:monoamine oxidase activity"/>
    <property type="evidence" value="ECO:0007669"/>
    <property type="project" value="UniProtKB-EC"/>
</dbReference>
<dbReference type="Gene3D" id="3.90.660.10">
    <property type="match status" value="1"/>
</dbReference>
<evidence type="ECO:0000256" key="5">
    <source>
        <dbReference type="PIRSR" id="PIRSR601613-1"/>
    </source>
</evidence>
<reference evidence="8 9" key="1">
    <citation type="submission" date="2017-05" db="EMBL/GenBank/DDBJ databases">
        <title>Draft genome sequence of Elsinoe australis.</title>
        <authorList>
            <person name="Cheng Q."/>
        </authorList>
    </citation>
    <scope>NUCLEOTIDE SEQUENCE [LARGE SCALE GENOMIC DNA]</scope>
    <source>
        <strain evidence="8 9">NL1</strain>
    </source>
</reference>
<evidence type="ECO:0000313" key="8">
    <source>
        <dbReference type="EMBL" id="PSK53739.1"/>
    </source>
</evidence>
<proteinExistence type="inferred from homology"/>
<evidence type="ECO:0000259" key="7">
    <source>
        <dbReference type="Pfam" id="PF01593"/>
    </source>
</evidence>
<dbReference type="PANTHER" id="PTHR43563">
    <property type="entry name" value="AMINE OXIDASE"/>
    <property type="match status" value="1"/>
</dbReference>
<keyword evidence="6" id="KW-0285">Flavoprotein</keyword>
<dbReference type="InterPro" id="IPR036188">
    <property type="entry name" value="FAD/NAD-bd_sf"/>
</dbReference>
<dbReference type="Gene3D" id="3.50.50.60">
    <property type="entry name" value="FAD/NAD(P)-binding domain"/>
    <property type="match status" value="1"/>
</dbReference>
<dbReference type="GO" id="GO:0032259">
    <property type="term" value="P:methylation"/>
    <property type="evidence" value="ECO:0007669"/>
    <property type="project" value="UniProtKB-KW"/>
</dbReference>
<feature type="domain" description="Amine oxidase" evidence="7">
    <location>
        <begin position="14"/>
        <end position="458"/>
    </location>
</feature>
<evidence type="ECO:0000256" key="2">
    <source>
        <dbReference type="ARBA" id="ARBA00005995"/>
    </source>
</evidence>
<dbReference type="AlphaFoldDB" id="A0A2P7ZZT6"/>
<dbReference type="Gene3D" id="1.10.405.10">
    <property type="entry name" value="Guanine Nucleotide Dissociation Inhibitor, domain 1"/>
    <property type="match status" value="1"/>
</dbReference>
<keyword evidence="9" id="KW-1185">Reference proteome</keyword>
<evidence type="ECO:0000256" key="1">
    <source>
        <dbReference type="ARBA" id="ARBA00001974"/>
    </source>
</evidence>
<comment type="similarity">
    <text evidence="2 6">Belongs to the flavin monoamine oxidase family.</text>
</comment>
<feature type="binding site" evidence="5">
    <location>
        <position position="434"/>
    </location>
    <ligand>
        <name>FAD</name>
        <dbReference type="ChEBI" id="CHEBI:57692"/>
    </ligand>
</feature>
<keyword evidence="8" id="KW-0808">Transferase</keyword>
<organism evidence="8 9">
    <name type="scientific">Elsinoe australis</name>
    <dbReference type="NCBI Taxonomy" id="40998"/>
    <lineage>
        <taxon>Eukaryota</taxon>
        <taxon>Fungi</taxon>
        <taxon>Dikarya</taxon>
        <taxon>Ascomycota</taxon>
        <taxon>Pezizomycotina</taxon>
        <taxon>Dothideomycetes</taxon>
        <taxon>Dothideomycetidae</taxon>
        <taxon>Myriangiales</taxon>
        <taxon>Elsinoaceae</taxon>
        <taxon>Elsinoe</taxon>
    </lineage>
</organism>
<evidence type="ECO:0000313" key="9">
    <source>
        <dbReference type="Proteomes" id="UP000243723"/>
    </source>
</evidence>
<dbReference type="InterPro" id="IPR002937">
    <property type="entry name" value="Amino_oxidase"/>
</dbReference>
<keyword evidence="6" id="KW-0274">FAD</keyword>
<keyword evidence="8" id="KW-0489">Methyltransferase</keyword>
<comment type="cofactor">
    <cofactor evidence="1 6">
        <name>FAD</name>
        <dbReference type="ChEBI" id="CHEBI:57692"/>
    </cofactor>
</comment>
<dbReference type="GO" id="GO:0008168">
    <property type="term" value="F:methyltransferase activity"/>
    <property type="evidence" value="ECO:0007669"/>
    <property type="project" value="UniProtKB-KW"/>
</dbReference>
<dbReference type="SUPFAM" id="SSF54373">
    <property type="entry name" value="FAD-linked reductases, C-terminal domain"/>
    <property type="match status" value="1"/>
</dbReference>
<sequence>MSDVIDVLVIGAGLSGLQTALDLHNAGRSVTILEARDRVGGKTWSIPREDGNGLLEAGAAWVNDTNQSHVWRYCQKFGLSTVVQNVVGNVACEDELGNCHFFPFGELPRFKQSEVDNIVEIRDKVEAASLDPNTFKQPTRSEIDKLSFEQWCRNNGAGKRALQTATLWCRGTFGQDPSEVSALVFLEVARGGLGIVNLRYDGKHGAQHLRIVEGTQSISTNMAKLLPRGTIRLNFAVESITKRSPRTYHITTYDGQIFQARKVVVSVPGPAYKNLTFDPPLPPQKAVYTTTVRHGCYLKYICMFKSPFWRRQGSCGLTQSFRGPINHCRDTSVDSQSNYTLTCFVISSPGRKWLALGDEQRQEAILRQLSSLFQVSYDEIQSEFLGSVTTQWMYDKWAGWGCPFAAPPPGAMSQGEDGELIGQKFESIYFVGTELTNEWRGYMDGALRSGERGASQVLSDFTSQETHL</sequence>
<dbReference type="Proteomes" id="UP000243723">
    <property type="component" value="Unassembled WGS sequence"/>
</dbReference>
<feature type="binding site" evidence="5">
    <location>
        <position position="344"/>
    </location>
    <ligand>
        <name>substrate</name>
    </ligand>
</feature>
<dbReference type="STRING" id="40998.A0A2P7ZZT6"/>
<dbReference type="SUPFAM" id="SSF51905">
    <property type="entry name" value="FAD/NAD(P)-binding domain"/>
    <property type="match status" value="1"/>
</dbReference>
<feature type="binding site" evidence="5">
    <location>
        <begin position="34"/>
        <end position="35"/>
    </location>
    <ligand>
        <name>FAD</name>
        <dbReference type="ChEBI" id="CHEBI:57692"/>
    </ligand>
</feature>
<keyword evidence="3 6" id="KW-0560">Oxidoreductase</keyword>
<comment type="catalytic activity">
    <reaction evidence="4">
        <text>a secondary aliphatic amine + O2 + H2O = a primary amine + an aldehyde + H2O2</text>
        <dbReference type="Rhea" id="RHEA:26414"/>
        <dbReference type="ChEBI" id="CHEBI:15377"/>
        <dbReference type="ChEBI" id="CHEBI:15379"/>
        <dbReference type="ChEBI" id="CHEBI:16240"/>
        <dbReference type="ChEBI" id="CHEBI:17478"/>
        <dbReference type="ChEBI" id="CHEBI:58855"/>
        <dbReference type="ChEBI" id="CHEBI:65296"/>
        <dbReference type="EC" id="1.4.3.4"/>
    </reaction>
</comment>
<dbReference type="InterPro" id="IPR050703">
    <property type="entry name" value="Flavin_MAO"/>
</dbReference>
<accession>A0A2P7ZZT6</accession>
<evidence type="ECO:0000256" key="6">
    <source>
        <dbReference type="RuleBase" id="RU362067"/>
    </source>
</evidence>
<dbReference type="PANTHER" id="PTHR43563:SF14">
    <property type="entry name" value="AMINE OXIDASE"/>
    <property type="match status" value="1"/>
</dbReference>
<dbReference type="EC" id="1.4.3.-" evidence="6"/>
<dbReference type="PRINTS" id="PR00757">
    <property type="entry name" value="AMINEOXDASEF"/>
</dbReference>
<dbReference type="EMBL" id="NHZQ01000087">
    <property type="protein sequence ID" value="PSK53739.1"/>
    <property type="molecule type" value="Genomic_DNA"/>
</dbReference>